<dbReference type="Pfam" id="PF00078">
    <property type="entry name" value="RVT_1"/>
    <property type="match status" value="1"/>
</dbReference>
<feature type="region of interest" description="Disordered" evidence="1">
    <location>
        <begin position="1"/>
        <end position="53"/>
    </location>
</feature>
<reference evidence="3" key="1">
    <citation type="journal article" date="2019" name="Sci. Rep.">
        <title>Draft genome of Tanacetum cinerariifolium, the natural source of mosquito coil.</title>
        <authorList>
            <person name="Yamashiro T."/>
            <person name="Shiraishi A."/>
            <person name="Satake H."/>
            <person name="Nakayama K."/>
        </authorList>
    </citation>
    <scope>NUCLEOTIDE SEQUENCE</scope>
</reference>
<gene>
    <name evidence="3" type="ORF">Tci_037893</name>
</gene>
<organism evidence="3">
    <name type="scientific">Tanacetum cinerariifolium</name>
    <name type="common">Dalmatian daisy</name>
    <name type="synonym">Chrysanthemum cinerariifolium</name>
    <dbReference type="NCBI Taxonomy" id="118510"/>
    <lineage>
        <taxon>Eukaryota</taxon>
        <taxon>Viridiplantae</taxon>
        <taxon>Streptophyta</taxon>
        <taxon>Embryophyta</taxon>
        <taxon>Tracheophyta</taxon>
        <taxon>Spermatophyta</taxon>
        <taxon>Magnoliopsida</taxon>
        <taxon>eudicotyledons</taxon>
        <taxon>Gunneridae</taxon>
        <taxon>Pentapetalae</taxon>
        <taxon>asterids</taxon>
        <taxon>campanulids</taxon>
        <taxon>Asterales</taxon>
        <taxon>Asteraceae</taxon>
        <taxon>Asteroideae</taxon>
        <taxon>Anthemideae</taxon>
        <taxon>Anthemidinae</taxon>
        <taxon>Tanacetum</taxon>
    </lineage>
</organism>
<keyword evidence="3" id="KW-0548">Nucleotidyltransferase</keyword>
<name>A0A6L2M0J7_TANCI</name>
<dbReference type="InterPro" id="IPR000477">
    <property type="entry name" value="RT_dom"/>
</dbReference>
<feature type="compositionally biased region" description="Low complexity" evidence="1">
    <location>
        <begin position="9"/>
        <end position="18"/>
    </location>
</feature>
<evidence type="ECO:0000259" key="2">
    <source>
        <dbReference type="Pfam" id="PF00078"/>
    </source>
</evidence>
<keyword evidence="3" id="KW-0695">RNA-directed DNA polymerase</keyword>
<protein>
    <submittedName>
        <fullName evidence="3">Reverse transcriptase domain-containing protein</fullName>
    </submittedName>
</protein>
<comment type="caution">
    <text evidence="3">The sequence shown here is derived from an EMBL/GenBank/DDBJ whole genome shotgun (WGS) entry which is preliminary data.</text>
</comment>
<dbReference type="CDD" id="cd01647">
    <property type="entry name" value="RT_LTR"/>
    <property type="match status" value="1"/>
</dbReference>
<evidence type="ECO:0000313" key="3">
    <source>
        <dbReference type="EMBL" id="GEU65915.1"/>
    </source>
</evidence>
<accession>A0A6L2M0J7</accession>
<feature type="compositionally biased region" description="Basic residues" evidence="1">
    <location>
        <begin position="19"/>
        <end position="36"/>
    </location>
</feature>
<dbReference type="SUPFAM" id="SSF56672">
    <property type="entry name" value="DNA/RNA polymerases"/>
    <property type="match status" value="1"/>
</dbReference>
<sequence>MSPLTEEVGGYSSDGSSRSRSRGRPRSARKHQKSVPRKNGISKSHCGSEDLSMPYRRPKPIPFTFRITYFRYHQGAKLPPNVRVYKGNKDPKDHLCIFSYRDRAREVAYASMVQDVPPDPDWFAKELAESAHIKGVPMVLRISIFMRWHGHPELAKKLNDKIPKIVYEMWERIRAFIRGKMTTDTTKVIRSPREGFTPLKKTSKEILAIDNVNFLPPPLMMGTLEKQNMNKFYDYHQDRGHNMNDYYHLKKQIEKAVASGRLAHMVKDISQGDQKSKGSAKGKEKVINMVRSYGYWKRPYERVKHRMDNTIAFLSVPRYQLMDWSVVVDALIKGFRLSDEVEAERISNTTGEVLRRSQLPLGVAKSPSPYNALLGRTWMRSLRTIASTIYSMIKFPTSNGIATIATTKETPRECRQIKEAQALSRYTWVTDPSPMQTSSKVTNPRVLLARVETPSRRPGKEPMQLDDMEERQQLDKGKRLPKHALIHTLRKNVDIFAWTLADMMGIPQMTKKDEEKTNFHTEEGVFCYTKMPFGLKNVGATYQRLVDSAFKENIRINLEAYVDDMVIKSRTEQDIIKYVEQTFSTIRRINMKLNPKKCSFGASRRLAKWIFKLGAFGITYVPRVAVKGQVLADFLADTSTEINATPEVASTTPRMEDILESLKEMENLTPGLKA</sequence>
<proteinExistence type="predicted"/>
<dbReference type="GO" id="GO:0003964">
    <property type="term" value="F:RNA-directed DNA polymerase activity"/>
    <property type="evidence" value="ECO:0007669"/>
    <property type="project" value="UniProtKB-KW"/>
</dbReference>
<dbReference type="Gene3D" id="3.10.10.10">
    <property type="entry name" value="HIV Type 1 Reverse Transcriptase, subunit A, domain 1"/>
    <property type="match status" value="1"/>
</dbReference>
<dbReference type="InterPro" id="IPR043128">
    <property type="entry name" value="Rev_trsase/Diguanyl_cyclase"/>
</dbReference>
<dbReference type="PANTHER" id="PTHR24559:SF444">
    <property type="entry name" value="REVERSE TRANSCRIPTASE DOMAIN-CONTAINING PROTEIN"/>
    <property type="match status" value="1"/>
</dbReference>
<dbReference type="Gene3D" id="3.30.70.270">
    <property type="match status" value="1"/>
</dbReference>
<dbReference type="PANTHER" id="PTHR24559">
    <property type="entry name" value="TRANSPOSON TY3-I GAG-POL POLYPROTEIN"/>
    <property type="match status" value="1"/>
</dbReference>
<dbReference type="EMBL" id="BKCJ010005290">
    <property type="protein sequence ID" value="GEU65915.1"/>
    <property type="molecule type" value="Genomic_DNA"/>
</dbReference>
<keyword evidence="3" id="KW-0808">Transferase</keyword>
<dbReference type="InterPro" id="IPR043502">
    <property type="entry name" value="DNA/RNA_pol_sf"/>
</dbReference>
<dbReference type="InterPro" id="IPR053134">
    <property type="entry name" value="RNA-dir_DNA_polymerase"/>
</dbReference>
<feature type="domain" description="Reverse transcriptase" evidence="2">
    <location>
        <begin position="510"/>
        <end position="601"/>
    </location>
</feature>
<dbReference type="AlphaFoldDB" id="A0A6L2M0J7"/>
<evidence type="ECO:0000256" key="1">
    <source>
        <dbReference type="SAM" id="MobiDB-lite"/>
    </source>
</evidence>